<reference evidence="8" key="1">
    <citation type="journal article" date="2023" name="G3 (Bethesda)">
        <title>Whole genome assemblies of Zophobas morio and Tenebrio molitor.</title>
        <authorList>
            <person name="Kaur S."/>
            <person name="Stinson S.A."/>
            <person name="diCenzo G.C."/>
        </authorList>
    </citation>
    <scope>NUCLEOTIDE SEQUENCE</scope>
    <source>
        <strain evidence="8">QUZm001</strain>
    </source>
</reference>
<evidence type="ECO:0000256" key="2">
    <source>
        <dbReference type="ARBA" id="ARBA00022771"/>
    </source>
</evidence>
<dbReference type="InterPro" id="IPR019786">
    <property type="entry name" value="Zinc_finger_PHD-type_CS"/>
</dbReference>
<keyword evidence="5" id="KW-0175">Coiled coil</keyword>
<evidence type="ECO:0000256" key="5">
    <source>
        <dbReference type="SAM" id="Coils"/>
    </source>
</evidence>
<organism evidence="8 9">
    <name type="scientific">Zophobas morio</name>
    <dbReference type="NCBI Taxonomy" id="2755281"/>
    <lineage>
        <taxon>Eukaryota</taxon>
        <taxon>Metazoa</taxon>
        <taxon>Ecdysozoa</taxon>
        <taxon>Arthropoda</taxon>
        <taxon>Hexapoda</taxon>
        <taxon>Insecta</taxon>
        <taxon>Pterygota</taxon>
        <taxon>Neoptera</taxon>
        <taxon>Endopterygota</taxon>
        <taxon>Coleoptera</taxon>
        <taxon>Polyphaga</taxon>
        <taxon>Cucujiformia</taxon>
        <taxon>Tenebrionidae</taxon>
        <taxon>Zophobas</taxon>
    </lineage>
</organism>
<feature type="domain" description="PHD-type" evidence="6">
    <location>
        <begin position="15"/>
        <end position="70"/>
    </location>
</feature>
<evidence type="ECO:0008006" key="10">
    <source>
        <dbReference type="Google" id="ProtNLM"/>
    </source>
</evidence>
<dbReference type="InterPro" id="IPR019787">
    <property type="entry name" value="Znf_PHD-finger"/>
</dbReference>
<dbReference type="PROSITE" id="PS01359">
    <property type="entry name" value="ZF_PHD_1"/>
    <property type="match status" value="1"/>
</dbReference>
<feature type="domain" description="CCHC-type" evidence="7">
    <location>
        <begin position="310"/>
        <end position="326"/>
    </location>
</feature>
<keyword evidence="2 4" id="KW-0863">Zinc-finger</keyword>
<dbReference type="GO" id="GO:0003676">
    <property type="term" value="F:nucleic acid binding"/>
    <property type="evidence" value="ECO:0007669"/>
    <property type="project" value="InterPro"/>
</dbReference>
<gene>
    <name evidence="8" type="ORF">Zmor_008059</name>
</gene>
<name>A0AA38IU04_9CUCU</name>
<dbReference type="PROSITE" id="PS50016">
    <property type="entry name" value="ZF_PHD_2"/>
    <property type="match status" value="1"/>
</dbReference>
<comment type="caution">
    <text evidence="8">The sequence shown here is derived from an EMBL/GenBank/DDBJ whole genome shotgun (WGS) entry which is preliminary data.</text>
</comment>
<evidence type="ECO:0000256" key="3">
    <source>
        <dbReference type="ARBA" id="ARBA00022833"/>
    </source>
</evidence>
<accession>A0AA38IU04</accession>
<dbReference type="PROSITE" id="PS50158">
    <property type="entry name" value="ZF_CCHC"/>
    <property type="match status" value="1"/>
</dbReference>
<dbReference type="SMART" id="SM00343">
    <property type="entry name" value="ZnF_C2HC"/>
    <property type="match status" value="2"/>
</dbReference>
<evidence type="ECO:0000256" key="1">
    <source>
        <dbReference type="ARBA" id="ARBA00022723"/>
    </source>
</evidence>
<evidence type="ECO:0000259" key="6">
    <source>
        <dbReference type="PROSITE" id="PS50016"/>
    </source>
</evidence>
<dbReference type="AlphaFoldDB" id="A0AA38IU04"/>
<evidence type="ECO:0000256" key="4">
    <source>
        <dbReference type="PROSITE-ProRule" id="PRU00047"/>
    </source>
</evidence>
<evidence type="ECO:0000313" key="8">
    <source>
        <dbReference type="EMBL" id="KAJ3663838.1"/>
    </source>
</evidence>
<dbReference type="Pfam" id="PF00098">
    <property type="entry name" value="zf-CCHC"/>
    <property type="match status" value="1"/>
</dbReference>
<dbReference type="InterPro" id="IPR036875">
    <property type="entry name" value="Znf_CCHC_sf"/>
</dbReference>
<dbReference type="InterPro" id="IPR001878">
    <property type="entry name" value="Znf_CCHC"/>
</dbReference>
<feature type="coiled-coil region" evidence="5">
    <location>
        <begin position="85"/>
        <end position="119"/>
    </location>
</feature>
<evidence type="ECO:0000313" key="9">
    <source>
        <dbReference type="Proteomes" id="UP001168821"/>
    </source>
</evidence>
<keyword evidence="9" id="KW-1185">Reference proteome</keyword>
<dbReference type="SUPFAM" id="SSF57903">
    <property type="entry name" value="FYVE/PHD zinc finger"/>
    <property type="match status" value="1"/>
</dbReference>
<keyword evidence="3" id="KW-0862">Zinc</keyword>
<dbReference type="Proteomes" id="UP001168821">
    <property type="component" value="Unassembled WGS sequence"/>
</dbReference>
<dbReference type="Gene3D" id="4.10.60.10">
    <property type="entry name" value="Zinc finger, CCHC-type"/>
    <property type="match status" value="1"/>
</dbReference>
<proteinExistence type="predicted"/>
<protein>
    <recommendedName>
        <fullName evidence="10">CCHC-type domain-containing protein</fullName>
    </recommendedName>
</protein>
<dbReference type="GO" id="GO:0008270">
    <property type="term" value="F:zinc ion binding"/>
    <property type="evidence" value="ECO:0007669"/>
    <property type="project" value="UniProtKB-KW"/>
</dbReference>
<evidence type="ECO:0000259" key="7">
    <source>
        <dbReference type="PROSITE" id="PS50158"/>
    </source>
</evidence>
<sequence length="395" mass="44490">MPDDEDANPVDPLKSIHCKICKCYVAKNAPKIKCNAKSCSTYVHVKCFENLNNIIIIDKNSWVCKLCNPNQYGASASDVSGAQISADVQDKVKLLEELVRELQNVNNLQREKIANLEKANSLSTMPALSRSYSEVAKNQSCDILVKHPSGSSASQEGKNDVLNNIRSQVDPAALNARVESTKIVKSGLIIKCADDESRSVLMQELKSTLGEAYSVEKSKKWSPRVIIKGIDLDFFEYDDARLIRKIVTSNELDETLITSDVKIITRIKFKKSFNVVIQVSYQVRNILVSKGKVFVGWRSCKCNDNFRILKCFKCLRYGHMSRDCKNEESVCYKCSLSHEAKQCTSESYKCINCAEYNLKNKNSLISTQHVCGDKQQCAMYKKQLNILISKIDYGQ</sequence>
<dbReference type="EMBL" id="JALNTZ010000002">
    <property type="protein sequence ID" value="KAJ3663838.1"/>
    <property type="molecule type" value="Genomic_DNA"/>
</dbReference>
<dbReference type="InterPro" id="IPR011011">
    <property type="entry name" value="Znf_FYVE_PHD"/>
</dbReference>
<dbReference type="SUPFAM" id="SSF57756">
    <property type="entry name" value="Retrovirus zinc finger-like domains"/>
    <property type="match status" value="1"/>
</dbReference>
<keyword evidence="1" id="KW-0479">Metal-binding</keyword>